<evidence type="ECO:0000256" key="1">
    <source>
        <dbReference type="ARBA" id="ARBA00009689"/>
    </source>
</evidence>
<evidence type="ECO:0000256" key="4">
    <source>
        <dbReference type="SAM" id="MobiDB-lite"/>
    </source>
</evidence>
<organism evidence="6 7">
    <name type="scientific">Diabrotica balteata</name>
    <name type="common">Banded cucumber beetle</name>
    <dbReference type="NCBI Taxonomy" id="107213"/>
    <lineage>
        <taxon>Eukaryota</taxon>
        <taxon>Metazoa</taxon>
        <taxon>Ecdysozoa</taxon>
        <taxon>Arthropoda</taxon>
        <taxon>Hexapoda</taxon>
        <taxon>Insecta</taxon>
        <taxon>Pterygota</taxon>
        <taxon>Neoptera</taxon>
        <taxon>Endopterygota</taxon>
        <taxon>Coleoptera</taxon>
        <taxon>Polyphaga</taxon>
        <taxon>Cucujiformia</taxon>
        <taxon>Chrysomeloidea</taxon>
        <taxon>Chrysomelidae</taxon>
        <taxon>Galerucinae</taxon>
        <taxon>Diabroticina</taxon>
        <taxon>Diabroticites</taxon>
        <taxon>Diabrotica</taxon>
    </lineage>
</organism>
<reference evidence="6" key="1">
    <citation type="submission" date="2022-01" db="EMBL/GenBank/DDBJ databases">
        <authorList>
            <person name="King R."/>
        </authorList>
    </citation>
    <scope>NUCLEOTIDE SEQUENCE</scope>
</reference>
<evidence type="ECO:0000259" key="5">
    <source>
        <dbReference type="Pfam" id="PF15914"/>
    </source>
</evidence>
<dbReference type="InterPro" id="IPR029717">
    <property type="entry name" value="FAM193"/>
</dbReference>
<feature type="compositionally biased region" description="Polar residues" evidence="4">
    <location>
        <begin position="315"/>
        <end position="329"/>
    </location>
</feature>
<dbReference type="OrthoDB" id="10044608at2759"/>
<dbReference type="PANTHER" id="PTHR15109:SF4">
    <property type="entry name" value="FAM193 C-TERMINAL DOMAIN-CONTAINING PROTEIN"/>
    <property type="match status" value="1"/>
</dbReference>
<dbReference type="InterPro" id="IPR031802">
    <property type="entry name" value="FAM193_C"/>
</dbReference>
<feature type="region of interest" description="Disordered" evidence="4">
    <location>
        <begin position="60"/>
        <end position="98"/>
    </location>
</feature>
<gene>
    <name evidence="6" type="ORF">DIABBA_LOCUS2671</name>
</gene>
<feature type="compositionally biased region" description="Polar residues" evidence="4">
    <location>
        <begin position="241"/>
        <end position="251"/>
    </location>
</feature>
<accession>A0A9P0E1P6</accession>
<protein>
    <recommendedName>
        <fullName evidence="5">FAM193 C-terminal domain-containing protein</fullName>
    </recommendedName>
</protein>
<comment type="similarity">
    <text evidence="1">Belongs to the FAM193 family.</text>
</comment>
<feature type="compositionally biased region" description="Basic and acidic residues" evidence="4">
    <location>
        <begin position="199"/>
        <end position="222"/>
    </location>
</feature>
<name>A0A9P0E1P6_DIABA</name>
<feature type="compositionally biased region" description="Basic and acidic residues" evidence="4">
    <location>
        <begin position="138"/>
        <end position="182"/>
    </location>
</feature>
<feature type="compositionally biased region" description="Basic and acidic residues" evidence="4">
    <location>
        <begin position="32"/>
        <end position="45"/>
    </location>
</feature>
<dbReference type="Proteomes" id="UP001153709">
    <property type="component" value="Chromosome 10"/>
</dbReference>
<feature type="domain" description="FAM193 C-terminal" evidence="5">
    <location>
        <begin position="562"/>
        <end position="613"/>
    </location>
</feature>
<proteinExistence type="inferred from homology"/>
<dbReference type="EMBL" id="OU898285">
    <property type="protein sequence ID" value="CAH1256517.1"/>
    <property type="molecule type" value="Genomic_DNA"/>
</dbReference>
<dbReference type="AlphaFoldDB" id="A0A9P0E1P6"/>
<keyword evidence="2" id="KW-0597">Phosphoprotein</keyword>
<feature type="region of interest" description="Disordered" evidence="4">
    <location>
        <begin position="1"/>
        <end position="45"/>
    </location>
</feature>
<dbReference type="PANTHER" id="PTHR15109">
    <property type="entry name" value="AGAP004327-PA"/>
    <property type="match status" value="1"/>
</dbReference>
<feature type="compositionally biased region" description="Basic and acidic residues" evidence="4">
    <location>
        <begin position="401"/>
        <end position="415"/>
    </location>
</feature>
<evidence type="ECO:0000256" key="3">
    <source>
        <dbReference type="ARBA" id="ARBA00023054"/>
    </source>
</evidence>
<feature type="region of interest" description="Disordered" evidence="4">
    <location>
        <begin position="370"/>
        <end position="419"/>
    </location>
</feature>
<evidence type="ECO:0000313" key="6">
    <source>
        <dbReference type="EMBL" id="CAH1256517.1"/>
    </source>
</evidence>
<sequence length="614" mass="68820">MSTNSSQSSNSPKKGEPRDRIRDRFNHRRDRKAKDTEKTLPTEIDHAKFKTVINKVEERVPLPSLFTNIRPPAPNVERRDSSSSSSGESQPFSSYPSMRRCQEGELSALVCYIEGNIALAKLKLAEKKSAKKARQRHKKEEERMIAEEEQRQRDEENEIKQAEKEKELARRQAEIEKSKAKAEAAAQALKEQKKKSKKERQAEKKRQLQQQKLEEEEKKKIVEETIPAMVTIKRVAESEGNAATVTITLKGSTPEEDKLLDTLLYGPDDNGNKAVVNPQPNKSSKKKKKQKQPIQESKSPEQSPQVVTKEPKVTVTLNVNKHQQNNEPASTKPGIIITNIDRPISVRNTQVANAEKEKCSSATSIKSGVAQTEKLTPTKQDNEGIESEYVGKGAKKKKKKENTTNKKTKDIKASPEKMVTLRNPMFSSDQQQSAKPFLDKNAAENSSATIFTNENGMITIRSPHLKQQPSSEAGDSTIIPKQTPLTEFAALTSSEIQDPQSDTACALYVEERLSRLTGIEFTKVGTKSVKPKSSESAEVSIIPMSSNEGETFNFDKDDRFLDSVFLPKEVVEDDLDSEESEIEAFKRFCSESVPTAPKEKAAHLNVTEVFKKKK</sequence>
<keyword evidence="3" id="KW-0175">Coiled coil</keyword>
<feature type="compositionally biased region" description="Polar residues" evidence="4">
    <location>
        <begin position="370"/>
        <end position="379"/>
    </location>
</feature>
<evidence type="ECO:0000256" key="2">
    <source>
        <dbReference type="ARBA" id="ARBA00022553"/>
    </source>
</evidence>
<feature type="compositionally biased region" description="Basic and acidic residues" evidence="4">
    <location>
        <begin position="13"/>
        <end position="24"/>
    </location>
</feature>
<dbReference type="Pfam" id="PF15914">
    <property type="entry name" value="FAM193_C"/>
    <property type="match status" value="1"/>
</dbReference>
<evidence type="ECO:0000313" key="7">
    <source>
        <dbReference type="Proteomes" id="UP001153709"/>
    </source>
</evidence>
<feature type="compositionally biased region" description="Low complexity" evidence="4">
    <location>
        <begin position="82"/>
        <end position="97"/>
    </location>
</feature>
<feature type="region of interest" description="Disordered" evidence="4">
    <location>
        <begin position="239"/>
        <end position="336"/>
    </location>
</feature>
<keyword evidence="7" id="KW-1185">Reference proteome</keyword>
<feature type="region of interest" description="Disordered" evidence="4">
    <location>
        <begin position="124"/>
        <end position="222"/>
    </location>
</feature>
<feature type="compositionally biased region" description="Low complexity" evidence="4">
    <location>
        <begin position="1"/>
        <end position="11"/>
    </location>
</feature>